<dbReference type="EMBL" id="JBHUII010000004">
    <property type="protein sequence ID" value="MFD2206018.1"/>
    <property type="molecule type" value="Genomic_DNA"/>
</dbReference>
<dbReference type="InterPro" id="IPR001638">
    <property type="entry name" value="Solute-binding_3/MltF_N"/>
</dbReference>
<organism evidence="2 3">
    <name type="scientific">Kiloniella antarctica</name>
    <dbReference type="NCBI Taxonomy" id="1550907"/>
    <lineage>
        <taxon>Bacteria</taxon>
        <taxon>Pseudomonadati</taxon>
        <taxon>Pseudomonadota</taxon>
        <taxon>Alphaproteobacteria</taxon>
        <taxon>Rhodospirillales</taxon>
        <taxon>Kiloniellaceae</taxon>
        <taxon>Kiloniella</taxon>
    </lineage>
</organism>
<dbReference type="Proteomes" id="UP001597294">
    <property type="component" value="Unassembled WGS sequence"/>
</dbReference>
<reference evidence="3" key="1">
    <citation type="journal article" date="2019" name="Int. J. Syst. Evol. Microbiol.">
        <title>The Global Catalogue of Microorganisms (GCM) 10K type strain sequencing project: providing services to taxonomists for standard genome sequencing and annotation.</title>
        <authorList>
            <consortium name="The Broad Institute Genomics Platform"/>
            <consortium name="The Broad Institute Genome Sequencing Center for Infectious Disease"/>
            <person name="Wu L."/>
            <person name="Ma J."/>
        </authorList>
    </citation>
    <scope>NUCLEOTIDE SEQUENCE [LARGE SCALE GENOMIC DNA]</scope>
    <source>
        <strain evidence="3">CGMCC 4.7192</strain>
    </source>
</reference>
<protein>
    <submittedName>
        <fullName evidence="2">Substrate-binding periplasmic protein</fullName>
    </submittedName>
</protein>
<feature type="domain" description="Solute-binding protein family 3/N-terminal" evidence="1">
    <location>
        <begin position="33"/>
        <end position="260"/>
    </location>
</feature>
<gene>
    <name evidence="2" type="ORF">ACFSKO_10360</name>
</gene>
<comment type="caution">
    <text evidence="2">The sequence shown here is derived from an EMBL/GenBank/DDBJ whole genome shotgun (WGS) entry which is preliminary data.</text>
</comment>
<evidence type="ECO:0000313" key="2">
    <source>
        <dbReference type="EMBL" id="MFD2206018.1"/>
    </source>
</evidence>
<evidence type="ECO:0000259" key="1">
    <source>
        <dbReference type="Pfam" id="PF00497"/>
    </source>
</evidence>
<dbReference type="PANTHER" id="PTHR38834">
    <property type="entry name" value="PERIPLASMIC SUBSTRATE BINDING PROTEIN FAMILY 3"/>
    <property type="match status" value="1"/>
</dbReference>
<dbReference type="SUPFAM" id="SSF53850">
    <property type="entry name" value="Periplasmic binding protein-like II"/>
    <property type="match status" value="1"/>
</dbReference>
<name>A0ABW5BIT0_9PROT</name>
<proteinExistence type="predicted"/>
<dbReference type="Gene3D" id="3.40.190.10">
    <property type="entry name" value="Periplasmic binding protein-like II"/>
    <property type="match status" value="2"/>
</dbReference>
<dbReference type="RefSeq" id="WP_380251191.1">
    <property type="nucleotide sequence ID" value="NZ_JBHUII010000004.1"/>
</dbReference>
<dbReference type="PANTHER" id="PTHR38834:SF3">
    <property type="entry name" value="SOLUTE-BINDING PROTEIN FAMILY 3_N-TERMINAL DOMAIN-CONTAINING PROTEIN"/>
    <property type="match status" value="1"/>
</dbReference>
<keyword evidence="3" id="KW-1185">Reference proteome</keyword>
<accession>A0ABW5BIT0</accession>
<evidence type="ECO:0000313" key="3">
    <source>
        <dbReference type="Proteomes" id="UP001597294"/>
    </source>
</evidence>
<sequence>MLNLLGGLAQAQVIAPEIASTPEVAQTKPQVRIVTDEFAPLQYLNDGTPDGYVTEYIQAIIERVKRVYSFEATAFEFLPWKRALLEAKTAPNTLFFSLSRTAEREPHYQWLGTVSPYRQSFYKLKKNTHITVENLNALRDSAYVVGIQRGGSAQSLVDKLGFKQARDYTTYTHYSQGIQMLYNDRIDMLPLTDFLARNAACRGGFNGDLLTPVIAINTLANPLWATFSNNSDQQLVVAFKAAMTDLKEEGIYQEILDRHLTNWNNQPCIAEESQ</sequence>
<dbReference type="Pfam" id="PF00497">
    <property type="entry name" value="SBP_bac_3"/>
    <property type="match status" value="1"/>
</dbReference>